<evidence type="ECO:0000313" key="3">
    <source>
        <dbReference type="Proteomes" id="UP000595140"/>
    </source>
</evidence>
<sequence>MEKLKEYQPFSRIPTAILREILGRVPIKTCLACKLVCKEWYHIVVDPDFSSHRLHCNASRSTILFYKNTRHIGGVFTFNLLELEKTLYDDEFGNCILGVDSVIRVQPKVDSLELWYPRSHCNGVVCLESKMGRYFVCNLLTGQCVDVHNPYELNWGYFINNCKLGCCLVTGQFKVLMFFCKFGANNNVLAKIQTLGTYELRSVDNPSFGDLNSGDGCFLNGSSHWCGLTYIRAFHFGKEEFLQIPVPVGASYKKKRKELSVLDSCLCLSCFPQSHNPNVHVQMDVWIMKEYGVKSSWVRQFVIVSDPWSLPLMHMDKGKLLVGTRFGMYLYDPQTHVSKRVKYELGGLFRHMVPFTEFDARFFRF</sequence>
<dbReference type="SUPFAM" id="SSF81383">
    <property type="entry name" value="F-box domain"/>
    <property type="match status" value="1"/>
</dbReference>
<organism evidence="2 3">
    <name type="scientific">Cuscuta campestris</name>
    <dbReference type="NCBI Taxonomy" id="132261"/>
    <lineage>
        <taxon>Eukaryota</taxon>
        <taxon>Viridiplantae</taxon>
        <taxon>Streptophyta</taxon>
        <taxon>Embryophyta</taxon>
        <taxon>Tracheophyta</taxon>
        <taxon>Spermatophyta</taxon>
        <taxon>Magnoliopsida</taxon>
        <taxon>eudicotyledons</taxon>
        <taxon>Gunneridae</taxon>
        <taxon>Pentapetalae</taxon>
        <taxon>asterids</taxon>
        <taxon>lamiids</taxon>
        <taxon>Solanales</taxon>
        <taxon>Convolvulaceae</taxon>
        <taxon>Cuscuteae</taxon>
        <taxon>Cuscuta</taxon>
        <taxon>Cuscuta subgen. Grammica</taxon>
        <taxon>Cuscuta sect. Cleistogrammica</taxon>
    </lineage>
</organism>
<dbReference type="InterPro" id="IPR036047">
    <property type="entry name" value="F-box-like_dom_sf"/>
</dbReference>
<dbReference type="InterPro" id="IPR001810">
    <property type="entry name" value="F-box_dom"/>
</dbReference>
<keyword evidence="3" id="KW-1185">Reference proteome</keyword>
<dbReference type="Pfam" id="PF00646">
    <property type="entry name" value="F-box"/>
    <property type="match status" value="1"/>
</dbReference>
<evidence type="ECO:0000259" key="1">
    <source>
        <dbReference type="PROSITE" id="PS50181"/>
    </source>
</evidence>
<dbReference type="NCBIfam" id="TIGR01640">
    <property type="entry name" value="F_box_assoc_1"/>
    <property type="match status" value="1"/>
</dbReference>
<reference evidence="2 3" key="1">
    <citation type="submission" date="2018-04" db="EMBL/GenBank/DDBJ databases">
        <authorList>
            <person name="Vogel A."/>
        </authorList>
    </citation>
    <scope>NUCLEOTIDE SEQUENCE [LARGE SCALE GENOMIC DNA]</scope>
</reference>
<dbReference type="Proteomes" id="UP000595140">
    <property type="component" value="Unassembled WGS sequence"/>
</dbReference>
<dbReference type="PANTHER" id="PTHR31672">
    <property type="entry name" value="BNACNNG10540D PROTEIN"/>
    <property type="match status" value="1"/>
</dbReference>
<accession>A0A484KJW2</accession>
<dbReference type="OrthoDB" id="610337at2759"/>
<dbReference type="SMART" id="SM00256">
    <property type="entry name" value="FBOX"/>
    <property type="match status" value="1"/>
</dbReference>
<dbReference type="InterPro" id="IPR006527">
    <property type="entry name" value="F-box-assoc_dom_typ1"/>
</dbReference>
<gene>
    <name evidence="2" type="ORF">CCAM_LOCUS7997</name>
</gene>
<proteinExistence type="predicted"/>
<dbReference type="EMBL" id="OOIL02000537">
    <property type="protein sequence ID" value="VFQ66221.1"/>
    <property type="molecule type" value="Genomic_DNA"/>
</dbReference>
<dbReference type="Gene3D" id="1.20.1280.50">
    <property type="match status" value="1"/>
</dbReference>
<dbReference type="AlphaFoldDB" id="A0A484KJW2"/>
<name>A0A484KJW2_9ASTE</name>
<dbReference type="PANTHER" id="PTHR31672:SF13">
    <property type="entry name" value="F-BOX PROTEIN CPR30-LIKE"/>
    <property type="match status" value="1"/>
</dbReference>
<evidence type="ECO:0000313" key="2">
    <source>
        <dbReference type="EMBL" id="VFQ66221.1"/>
    </source>
</evidence>
<dbReference type="Pfam" id="PF07734">
    <property type="entry name" value="FBA_1"/>
    <property type="match status" value="1"/>
</dbReference>
<dbReference type="InterPro" id="IPR017451">
    <property type="entry name" value="F-box-assoc_interact_dom"/>
</dbReference>
<dbReference type="InterPro" id="IPR050796">
    <property type="entry name" value="SCF_F-box_component"/>
</dbReference>
<dbReference type="PROSITE" id="PS50181">
    <property type="entry name" value="FBOX"/>
    <property type="match status" value="1"/>
</dbReference>
<feature type="domain" description="F-box" evidence="1">
    <location>
        <begin position="7"/>
        <end position="54"/>
    </location>
</feature>
<protein>
    <recommendedName>
        <fullName evidence="1">F-box domain-containing protein</fullName>
    </recommendedName>
</protein>